<gene>
    <name evidence="2" type="ORF">FH972_025882</name>
</gene>
<reference evidence="2 3" key="1">
    <citation type="submission" date="2019-06" db="EMBL/GenBank/DDBJ databases">
        <title>A chromosomal-level reference genome of Carpinus fangiana (Coryloideae, Betulaceae).</title>
        <authorList>
            <person name="Yang X."/>
            <person name="Wang Z."/>
            <person name="Zhang L."/>
            <person name="Hao G."/>
            <person name="Liu J."/>
            <person name="Yang Y."/>
        </authorList>
    </citation>
    <scope>NUCLEOTIDE SEQUENCE [LARGE SCALE GENOMIC DNA]</scope>
    <source>
        <strain evidence="2">Cfa_2016G</strain>
        <tissue evidence="2">Leaf</tissue>
    </source>
</reference>
<sequence>MPCQAPQRPSNNFDNPDIAVPMATHWPYARQPYSTYQQSQRHRLRPSPMHQLSYSNSSSGLSSPVQGGTPNWHRISPAPRPKGTASLPSAFPSHHASTPRLWHPQARHALVSTQIARLVNQIEDSLPPDFEQSVLSPCSSAKPQLDIEDCSNYPFSPDECSHWQYTDSSTTDLNTSYSTDQGTVQSVEAVPKLRRKPLPSSIVKNADLSAGTLQEMRDETTALLSDVALLRSRTLGSERMVSC</sequence>
<evidence type="ECO:0000313" key="3">
    <source>
        <dbReference type="Proteomes" id="UP000327013"/>
    </source>
</evidence>
<feature type="region of interest" description="Disordered" evidence="1">
    <location>
        <begin position="34"/>
        <end position="99"/>
    </location>
</feature>
<comment type="caution">
    <text evidence="2">The sequence shown here is derived from an EMBL/GenBank/DDBJ whole genome shotgun (WGS) entry which is preliminary data.</text>
</comment>
<dbReference type="AlphaFoldDB" id="A0A5N6L2B0"/>
<organism evidence="2 3">
    <name type="scientific">Carpinus fangiana</name>
    <dbReference type="NCBI Taxonomy" id="176857"/>
    <lineage>
        <taxon>Eukaryota</taxon>
        <taxon>Viridiplantae</taxon>
        <taxon>Streptophyta</taxon>
        <taxon>Embryophyta</taxon>
        <taxon>Tracheophyta</taxon>
        <taxon>Spermatophyta</taxon>
        <taxon>Magnoliopsida</taxon>
        <taxon>eudicotyledons</taxon>
        <taxon>Gunneridae</taxon>
        <taxon>Pentapetalae</taxon>
        <taxon>rosids</taxon>
        <taxon>fabids</taxon>
        <taxon>Fagales</taxon>
        <taxon>Betulaceae</taxon>
        <taxon>Carpinus</taxon>
    </lineage>
</organism>
<dbReference type="EMBL" id="VIBQ01000072">
    <property type="protein sequence ID" value="KAB8606252.1"/>
    <property type="molecule type" value="Genomic_DNA"/>
</dbReference>
<accession>A0A5N6L2B0</accession>
<proteinExistence type="predicted"/>
<evidence type="ECO:0000313" key="2">
    <source>
        <dbReference type="EMBL" id="KAB8606252.1"/>
    </source>
</evidence>
<protein>
    <submittedName>
        <fullName evidence="2">Uncharacterized protein</fullName>
    </submittedName>
</protein>
<feature type="compositionally biased region" description="Low complexity" evidence="1">
    <location>
        <begin position="53"/>
        <end position="63"/>
    </location>
</feature>
<keyword evidence="3" id="KW-1185">Reference proteome</keyword>
<evidence type="ECO:0000256" key="1">
    <source>
        <dbReference type="SAM" id="MobiDB-lite"/>
    </source>
</evidence>
<name>A0A5N6L2B0_9ROSI</name>
<dbReference type="Proteomes" id="UP000327013">
    <property type="component" value="Unassembled WGS sequence"/>
</dbReference>